<sequence>MFNPSSTNVFNQFIRDAQLWDIPLGGHLFTRLNKHGNKLSKLDRTNPIVAFKNKMKALKIVIKEWSLNRKDARTRLKEDLISKIKALDADFANGSSSTDGHDQRATCIDNLRQIEHDESIDSSQKAKIKWCMEADDNTKFFHAMV</sequence>
<name>A0A699RYD3_TANCI</name>
<organism evidence="1">
    <name type="scientific">Tanacetum cinerariifolium</name>
    <name type="common">Dalmatian daisy</name>
    <name type="synonym">Chrysanthemum cinerariifolium</name>
    <dbReference type="NCBI Taxonomy" id="118510"/>
    <lineage>
        <taxon>Eukaryota</taxon>
        <taxon>Viridiplantae</taxon>
        <taxon>Streptophyta</taxon>
        <taxon>Embryophyta</taxon>
        <taxon>Tracheophyta</taxon>
        <taxon>Spermatophyta</taxon>
        <taxon>Magnoliopsida</taxon>
        <taxon>eudicotyledons</taxon>
        <taxon>Gunneridae</taxon>
        <taxon>Pentapetalae</taxon>
        <taxon>asterids</taxon>
        <taxon>campanulids</taxon>
        <taxon>Asterales</taxon>
        <taxon>Asteraceae</taxon>
        <taxon>Asteroideae</taxon>
        <taxon>Anthemideae</taxon>
        <taxon>Anthemidinae</taxon>
        <taxon>Tanacetum</taxon>
    </lineage>
</organism>
<keyword evidence="1" id="KW-0695">RNA-directed DNA polymerase</keyword>
<keyword evidence="1" id="KW-0808">Transferase</keyword>
<accession>A0A699RYD3</accession>
<dbReference type="GO" id="GO:0003964">
    <property type="term" value="F:RNA-directed DNA polymerase activity"/>
    <property type="evidence" value="ECO:0007669"/>
    <property type="project" value="UniProtKB-KW"/>
</dbReference>
<feature type="non-terminal residue" evidence="1">
    <location>
        <position position="145"/>
    </location>
</feature>
<comment type="caution">
    <text evidence="1">The sequence shown here is derived from an EMBL/GenBank/DDBJ whole genome shotgun (WGS) entry which is preliminary data.</text>
</comment>
<gene>
    <name evidence="1" type="ORF">Tci_860971</name>
</gene>
<reference evidence="1" key="1">
    <citation type="journal article" date="2019" name="Sci. Rep.">
        <title>Draft genome of Tanacetum cinerariifolium, the natural source of mosquito coil.</title>
        <authorList>
            <person name="Yamashiro T."/>
            <person name="Shiraishi A."/>
            <person name="Satake H."/>
            <person name="Nakayama K."/>
        </authorList>
    </citation>
    <scope>NUCLEOTIDE SEQUENCE</scope>
</reference>
<dbReference type="EMBL" id="BKCJ011118533">
    <property type="protein sequence ID" value="GFC89001.1"/>
    <property type="molecule type" value="Genomic_DNA"/>
</dbReference>
<dbReference type="AlphaFoldDB" id="A0A699RYD3"/>
<evidence type="ECO:0000313" key="1">
    <source>
        <dbReference type="EMBL" id="GFC89001.1"/>
    </source>
</evidence>
<keyword evidence="1" id="KW-0548">Nucleotidyltransferase</keyword>
<proteinExistence type="predicted"/>
<protein>
    <submittedName>
        <fullName evidence="1">RNA-directed DNA polymerase, eukaryota, reverse transcriptase zinc-binding domain protein</fullName>
    </submittedName>
</protein>